<dbReference type="PANTHER" id="PTHR15497">
    <property type="entry name" value="3-HYDROXYANTHRANILATE 3,4-DIOXYGENASE"/>
    <property type="match status" value="1"/>
</dbReference>
<dbReference type="InterPro" id="IPR011051">
    <property type="entry name" value="RmlC_Cupin_sf"/>
</dbReference>
<evidence type="ECO:0000256" key="4">
    <source>
        <dbReference type="ARBA" id="ARBA00022723"/>
    </source>
</evidence>
<evidence type="ECO:0000256" key="5">
    <source>
        <dbReference type="ARBA" id="ARBA00022964"/>
    </source>
</evidence>
<reference evidence="8" key="2">
    <citation type="submission" date="2025-09" db="UniProtKB">
        <authorList>
            <consortium name="Ensembl"/>
        </authorList>
    </citation>
    <scope>IDENTIFICATION</scope>
</reference>
<sequence>MLITFPLSCRFMESEQCRTGVPDPGDFPETCPVIVDVETVPEEPFLLASCLKQLEHEISANGSAVVVRGKEISARFYRAGEMILEMDAVDRWLWQMEGQSEGTSGEEQVLLGKGDCVLIPKGTRCKWTRPKGSLTLMISQTPRKKQK</sequence>
<dbReference type="InterPro" id="IPR014710">
    <property type="entry name" value="RmlC-like_jellyroll"/>
</dbReference>
<accession>A0A8C4QDA1</accession>
<reference evidence="8" key="1">
    <citation type="submission" date="2025-08" db="UniProtKB">
        <authorList>
            <consortium name="Ensembl"/>
        </authorList>
    </citation>
    <scope>IDENTIFICATION</scope>
</reference>
<evidence type="ECO:0000256" key="6">
    <source>
        <dbReference type="ARBA" id="ARBA00023002"/>
    </source>
</evidence>
<name>A0A8C4QDA1_EPTBU</name>
<keyword evidence="6" id="KW-0560">Oxidoreductase</keyword>
<evidence type="ECO:0000256" key="7">
    <source>
        <dbReference type="ARBA" id="ARBA00023004"/>
    </source>
</evidence>
<dbReference type="Ensembl" id="ENSEBUT00000014341.1">
    <property type="protein sequence ID" value="ENSEBUP00000013765.1"/>
    <property type="gene ID" value="ENSEBUG00000008682.1"/>
</dbReference>
<keyword evidence="3" id="KW-0662">Pyridine nucleotide biosynthesis</keyword>
<evidence type="ECO:0000256" key="3">
    <source>
        <dbReference type="ARBA" id="ARBA00022642"/>
    </source>
</evidence>
<dbReference type="GO" id="GO:0034354">
    <property type="term" value="P:'de novo' NAD+ biosynthetic process from L-tryptophan"/>
    <property type="evidence" value="ECO:0007669"/>
    <property type="project" value="TreeGrafter"/>
</dbReference>
<dbReference type="InterPro" id="IPR010329">
    <property type="entry name" value="3hydroanth_dOase"/>
</dbReference>
<protein>
    <submittedName>
        <fullName evidence="8">Uncharacterized protein</fullName>
    </submittedName>
</protein>
<keyword evidence="5" id="KW-0223">Dioxygenase</keyword>
<dbReference type="PANTHER" id="PTHR15497:SF1">
    <property type="entry name" value="3-HYDROXYANTHRANILATE 3,4-DIOXYGENASE"/>
    <property type="match status" value="1"/>
</dbReference>
<dbReference type="AlphaFoldDB" id="A0A8C4QDA1"/>
<dbReference type="SUPFAM" id="SSF51182">
    <property type="entry name" value="RmlC-like cupins"/>
    <property type="match status" value="1"/>
</dbReference>
<dbReference type="GO" id="GO:0046874">
    <property type="term" value="P:quinolinate metabolic process"/>
    <property type="evidence" value="ECO:0007669"/>
    <property type="project" value="TreeGrafter"/>
</dbReference>
<comment type="function">
    <text evidence="2">Catalyzes the oxidative ring opening of 3-hydroxyanthranilate to 2-amino-3-carboxymuconate semialdehyde, which spontaneously cyclizes to quinolinate.</text>
</comment>
<evidence type="ECO:0000313" key="8">
    <source>
        <dbReference type="Ensembl" id="ENSEBUP00000013765.1"/>
    </source>
</evidence>
<evidence type="ECO:0000256" key="1">
    <source>
        <dbReference type="ARBA" id="ARBA00001954"/>
    </source>
</evidence>
<evidence type="ECO:0000256" key="2">
    <source>
        <dbReference type="ARBA" id="ARBA00002752"/>
    </source>
</evidence>
<evidence type="ECO:0000313" key="9">
    <source>
        <dbReference type="Proteomes" id="UP000694388"/>
    </source>
</evidence>
<dbReference type="Gene3D" id="2.60.120.10">
    <property type="entry name" value="Jelly Rolls"/>
    <property type="match status" value="1"/>
</dbReference>
<dbReference type="Proteomes" id="UP000694388">
    <property type="component" value="Unplaced"/>
</dbReference>
<proteinExistence type="predicted"/>
<dbReference type="GO" id="GO:0000334">
    <property type="term" value="F:3-hydroxyanthranilate 3,4-dioxygenase activity"/>
    <property type="evidence" value="ECO:0007669"/>
    <property type="project" value="InterPro"/>
</dbReference>
<dbReference type="GO" id="GO:0005737">
    <property type="term" value="C:cytoplasm"/>
    <property type="evidence" value="ECO:0007669"/>
    <property type="project" value="TreeGrafter"/>
</dbReference>
<keyword evidence="9" id="KW-1185">Reference proteome</keyword>
<keyword evidence="4" id="KW-0479">Metal-binding</keyword>
<comment type="cofactor">
    <cofactor evidence="1">
        <name>Fe(2+)</name>
        <dbReference type="ChEBI" id="CHEBI:29033"/>
    </cofactor>
</comment>
<organism evidence="8 9">
    <name type="scientific">Eptatretus burgeri</name>
    <name type="common">Inshore hagfish</name>
    <dbReference type="NCBI Taxonomy" id="7764"/>
    <lineage>
        <taxon>Eukaryota</taxon>
        <taxon>Metazoa</taxon>
        <taxon>Chordata</taxon>
        <taxon>Craniata</taxon>
        <taxon>Vertebrata</taxon>
        <taxon>Cyclostomata</taxon>
        <taxon>Myxini</taxon>
        <taxon>Myxiniformes</taxon>
        <taxon>Myxinidae</taxon>
        <taxon>Eptatretinae</taxon>
        <taxon>Eptatretus</taxon>
    </lineage>
</organism>
<keyword evidence="7" id="KW-0408">Iron</keyword>
<dbReference type="GO" id="GO:0005506">
    <property type="term" value="F:iron ion binding"/>
    <property type="evidence" value="ECO:0007669"/>
    <property type="project" value="InterPro"/>
</dbReference>